<reference evidence="1 2" key="1">
    <citation type="submission" date="2015-03" db="EMBL/GenBank/DDBJ databases">
        <title>Pseudomonas fluorescens 1855-344 Genome sequencing and assembly.</title>
        <authorList>
            <person name="Eng W.W.H."/>
            <person name="Gan H.M."/>
            <person name="Savka M.A."/>
        </authorList>
    </citation>
    <scope>NUCLEOTIDE SEQUENCE [LARGE SCALE GENOMIC DNA]</scope>
    <source>
        <strain evidence="1 2">1855-344</strain>
    </source>
</reference>
<name>A0A0F4XV34_9PSED</name>
<dbReference type="AlphaFoldDB" id="A0A0F4XV34"/>
<evidence type="ECO:0000313" key="1">
    <source>
        <dbReference type="EMBL" id="KKA09696.1"/>
    </source>
</evidence>
<proteinExistence type="predicted"/>
<dbReference type="EMBL" id="JZXC01000002">
    <property type="protein sequence ID" value="KKA09696.1"/>
    <property type="molecule type" value="Genomic_DNA"/>
</dbReference>
<dbReference type="Proteomes" id="UP000033662">
    <property type="component" value="Unassembled WGS sequence"/>
</dbReference>
<sequence>MIYLIRHATPLIDYKPCNARSAKTLLDEYNQTSSIDEAEITAFLSQPDVSQGLLASEANIISSPVNRAYATACRLFDVARIQKDARLREYDLRLSSIPVLKMGLRQWFALHRILWLLGVSMGAASRKAEHQRALGVADELYNSCGEPGKITIVVSHGMFLRTVRKTLQKRGMQARRVYRSGCFTVESLTP</sequence>
<organism evidence="1 2">
    <name type="scientific">Pseudomonas kilonensis</name>
    <dbReference type="NCBI Taxonomy" id="132476"/>
    <lineage>
        <taxon>Bacteria</taxon>
        <taxon>Pseudomonadati</taxon>
        <taxon>Pseudomonadota</taxon>
        <taxon>Gammaproteobacteria</taxon>
        <taxon>Pseudomonadales</taxon>
        <taxon>Pseudomonadaceae</taxon>
        <taxon>Pseudomonas</taxon>
    </lineage>
</organism>
<dbReference type="InterPro" id="IPR013078">
    <property type="entry name" value="His_Pase_superF_clade-1"/>
</dbReference>
<gene>
    <name evidence="1" type="ORF">VP02_04050</name>
</gene>
<dbReference type="OrthoDB" id="9156506at2"/>
<comment type="caution">
    <text evidence="1">The sequence shown here is derived from an EMBL/GenBank/DDBJ whole genome shotgun (WGS) entry which is preliminary data.</text>
</comment>
<dbReference type="Pfam" id="PF00300">
    <property type="entry name" value="His_Phos_1"/>
    <property type="match status" value="1"/>
</dbReference>
<accession>A0A0F4XV34</accession>
<dbReference type="SUPFAM" id="SSF53254">
    <property type="entry name" value="Phosphoglycerate mutase-like"/>
    <property type="match status" value="1"/>
</dbReference>
<dbReference type="InterPro" id="IPR029033">
    <property type="entry name" value="His_PPase_superfam"/>
</dbReference>
<evidence type="ECO:0000313" key="2">
    <source>
        <dbReference type="Proteomes" id="UP000033662"/>
    </source>
</evidence>
<dbReference type="Gene3D" id="3.40.50.1240">
    <property type="entry name" value="Phosphoglycerate mutase-like"/>
    <property type="match status" value="1"/>
</dbReference>
<protein>
    <submittedName>
        <fullName evidence="1">Phosphoglycerate mutase</fullName>
    </submittedName>
</protein>
<dbReference type="PATRIC" id="fig|132476.4.peg.2458"/>